<dbReference type="Gene3D" id="4.10.240.10">
    <property type="entry name" value="Zn(2)-C6 fungal-type DNA-binding domain"/>
    <property type="match status" value="1"/>
</dbReference>
<dbReference type="VEuPathDB" id="FungiDB:FOMG_15870"/>
<gene>
    <name evidence="5" type="ORF">BFJ68_g12273</name>
</gene>
<dbReference type="Pfam" id="PF00172">
    <property type="entry name" value="Zn_clus"/>
    <property type="match status" value="1"/>
</dbReference>
<feature type="region of interest" description="Disordered" evidence="3">
    <location>
        <begin position="51"/>
        <end position="80"/>
    </location>
</feature>
<dbReference type="PANTHER" id="PTHR37534:SF46">
    <property type="entry name" value="ZN(II)2CYS6 TRANSCRIPTION FACTOR (EUROFUNG)"/>
    <property type="match status" value="1"/>
</dbReference>
<dbReference type="PROSITE" id="PS00463">
    <property type="entry name" value="ZN2_CY6_FUNGAL_1"/>
    <property type="match status" value="1"/>
</dbReference>
<evidence type="ECO:0000313" key="5">
    <source>
        <dbReference type="EMBL" id="RKL01624.1"/>
    </source>
</evidence>
<proteinExistence type="predicted"/>
<dbReference type="VEuPathDB" id="FungiDB:FOXG_20240"/>
<organism evidence="5 6">
    <name type="scientific">Fusarium oxysporum</name>
    <name type="common">Fusarium vascular wilt</name>
    <dbReference type="NCBI Taxonomy" id="5507"/>
    <lineage>
        <taxon>Eukaryota</taxon>
        <taxon>Fungi</taxon>
        <taxon>Dikarya</taxon>
        <taxon>Ascomycota</taxon>
        <taxon>Pezizomycotina</taxon>
        <taxon>Sordariomycetes</taxon>
        <taxon>Hypocreomycetidae</taxon>
        <taxon>Hypocreales</taxon>
        <taxon>Nectriaceae</taxon>
        <taxon>Fusarium</taxon>
        <taxon>Fusarium oxysporum species complex</taxon>
    </lineage>
</organism>
<dbReference type="GO" id="GO:0005634">
    <property type="term" value="C:nucleus"/>
    <property type="evidence" value="ECO:0007669"/>
    <property type="project" value="UniProtKB-SubCell"/>
</dbReference>
<dbReference type="EMBL" id="MRCY01000078">
    <property type="protein sequence ID" value="RKL01624.1"/>
    <property type="molecule type" value="Genomic_DNA"/>
</dbReference>
<dbReference type="Proteomes" id="UP000285860">
    <property type="component" value="Unassembled WGS sequence"/>
</dbReference>
<dbReference type="InterPro" id="IPR001138">
    <property type="entry name" value="Zn2Cys6_DnaBD"/>
</dbReference>
<dbReference type="PROSITE" id="PS50048">
    <property type="entry name" value="ZN2_CY6_FUNGAL_2"/>
    <property type="match status" value="1"/>
</dbReference>
<feature type="compositionally biased region" description="Basic and acidic residues" evidence="3">
    <location>
        <begin position="53"/>
        <end position="62"/>
    </location>
</feature>
<dbReference type="VEuPathDB" id="FungiDB:FOIG_08462"/>
<keyword evidence="2" id="KW-0539">Nucleus</keyword>
<dbReference type="VEuPathDB" id="FungiDB:FOZG_14454"/>
<dbReference type="GO" id="GO:0000981">
    <property type="term" value="F:DNA-binding transcription factor activity, RNA polymerase II-specific"/>
    <property type="evidence" value="ECO:0007669"/>
    <property type="project" value="InterPro"/>
</dbReference>
<dbReference type="CDD" id="cd00067">
    <property type="entry name" value="GAL4"/>
    <property type="match status" value="1"/>
</dbReference>
<dbReference type="SUPFAM" id="SSF57701">
    <property type="entry name" value="Zn2/Cys6 DNA-binding domain"/>
    <property type="match status" value="1"/>
</dbReference>
<protein>
    <recommendedName>
        <fullName evidence="4">Zn(2)-C6 fungal-type domain-containing protein</fullName>
    </recommendedName>
</protein>
<dbReference type="PANTHER" id="PTHR37534">
    <property type="entry name" value="TRANSCRIPTIONAL ACTIVATOR PROTEIN UGA3"/>
    <property type="match status" value="1"/>
</dbReference>
<sequence>MSAVAAEMATMLFVFKFLMNEAGNRVVEAEVSVSFSHYWPPLSMANTTNNALRHSEASSDRHRSSKTMQASKKPRTKSRSGCEQCKRRKVKCDERQPICTRCLQRKDTCTGNFSHDTWQIERPWVSNERIPSAPSALENATLRHWYDSACLSMAIFYPPTNPLSYALSGWLRHSKALRHTLESVSEAHQHYFQPDKLALALQTRGLAISSLQNEIDRLQTSQTKQQTLLRTTILSSLILFVSSAWLDPMGNDAGIMFISGISNTIESLADSAPTDPFAFYLFGLYLYCEAFTSFLVPTGDSYGSTASVLNAMQRPPFDSLIHPVTGVSSTLCPLISEAGRYFRSVLDSKSICMSTFRDIEARLYKWTPPTTISHQEILLQLSEGYRKIGLIMLYQANATQLGGIGTTTDMHLIDMVLESMGVLRCIPDGHPLLNWVGPLLTIAGPELPSSFEEERALVEVTFQRLTRFTRVQTYNRGLELVREIWELREMGIVVSWLEVMLHQGRSLAVL</sequence>
<evidence type="ECO:0000256" key="1">
    <source>
        <dbReference type="ARBA" id="ARBA00004123"/>
    </source>
</evidence>
<dbReference type="VEuPathDB" id="FungiDB:FOC4_g10010171"/>
<feature type="domain" description="Zn(2)-C6 fungal-type" evidence="4">
    <location>
        <begin position="81"/>
        <end position="110"/>
    </location>
</feature>
<dbReference type="Pfam" id="PF11951">
    <property type="entry name" value="Fungal_trans_2"/>
    <property type="match status" value="1"/>
</dbReference>
<evidence type="ECO:0000256" key="2">
    <source>
        <dbReference type="ARBA" id="ARBA00023242"/>
    </source>
</evidence>
<evidence type="ECO:0000313" key="6">
    <source>
        <dbReference type="Proteomes" id="UP000285860"/>
    </source>
</evidence>
<accession>A0A420QA46</accession>
<evidence type="ECO:0000256" key="3">
    <source>
        <dbReference type="SAM" id="MobiDB-lite"/>
    </source>
</evidence>
<dbReference type="InterPro" id="IPR021858">
    <property type="entry name" value="Fun_TF"/>
</dbReference>
<reference evidence="5 6" key="1">
    <citation type="journal article" date="2018" name="Sci. Rep.">
        <title>Characterisation of pathogen-specific regions and novel effector candidates in Fusarium oxysporum f. sp. cepae.</title>
        <authorList>
            <person name="Armitage A.D."/>
            <person name="Taylor A."/>
            <person name="Sobczyk M.K."/>
            <person name="Baxter L."/>
            <person name="Greenfield B.P."/>
            <person name="Bates H.J."/>
            <person name="Wilson F."/>
            <person name="Jackson A.C."/>
            <person name="Ott S."/>
            <person name="Harrison R.J."/>
            <person name="Clarkson J.P."/>
        </authorList>
    </citation>
    <scope>NUCLEOTIDE SEQUENCE [LARGE SCALE GENOMIC DNA]</scope>
    <source>
        <strain evidence="5 6">Fo_A28</strain>
    </source>
</reference>
<comment type="caution">
    <text evidence="5">The sequence shown here is derived from an EMBL/GenBank/DDBJ whole genome shotgun (WGS) entry which is preliminary data.</text>
</comment>
<dbReference type="SMART" id="SM00066">
    <property type="entry name" value="GAL4"/>
    <property type="match status" value="1"/>
</dbReference>
<name>A0A420QA46_FUSOX</name>
<dbReference type="AlphaFoldDB" id="A0A420QA46"/>
<evidence type="ECO:0000259" key="4">
    <source>
        <dbReference type="PROSITE" id="PS50048"/>
    </source>
</evidence>
<dbReference type="VEuPathDB" id="FungiDB:FOC1_g10002053"/>
<dbReference type="GO" id="GO:0008270">
    <property type="term" value="F:zinc ion binding"/>
    <property type="evidence" value="ECO:0007669"/>
    <property type="project" value="InterPro"/>
</dbReference>
<dbReference type="InterPro" id="IPR036864">
    <property type="entry name" value="Zn2-C6_fun-type_DNA-bd_sf"/>
</dbReference>
<comment type="subcellular location">
    <subcellularLocation>
        <location evidence="1">Nucleus</location>
    </subcellularLocation>
</comment>